<keyword evidence="3" id="KW-1185">Reference proteome</keyword>
<proteinExistence type="predicted"/>
<reference evidence="2" key="1">
    <citation type="submission" date="2018-11" db="EMBL/GenBank/DDBJ databases">
        <authorList>
            <person name="Alioto T."/>
            <person name="Alioto T."/>
        </authorList>
    </citation>
    <scope>NUCLEOTIDE SEQUENCE</scope>
</reference>
<protein>
    <submittedName>
        <fullName evidence="2">Uncharacterized protein</fullName>
    </submittedName>
</protein>
<dbReference type="AlphaFoldDB" id="A0A8B6BR28"/>
<keyword evidence="1" id="KW-0732">Signal</keyword>
<name>A0A8B6BR28_MYTGA</name>
<gene>
    <name evidence="2" type="ORF">MGAL_10B010860</name>
</gene>
<sequence>MKVVLVVLIFSFIIQGMYGWQTREKKQRICEVTDDIFPKSSCSEKQELHRCICKECEFAYNIEDCNYRYKCYL</sequence>
<feature type="signal peptide" evidence="1">
    <location>
        <begin position="1"/>
        <end position="19"/>
    </location>
</feature>
<organism evidence="2 3">
    <name type="scientific">Mytilus galloprovincialis</name>
    <name type="common">Mediterranean mussel</name>
    <dbReference type="NCBI Taxonomy" id="29158"/>
    <lineage>
        <taxon>Eukaryota</taxon>
        <taxon>Metazoa</taxon>
        <taxon>Spiralia</taxon>
        <taxon>Lophotrochozoa</taxon>
        <taxon>Mollusca</taxon>
        <taxon>Bivalvia</taxon>
        <taxon>Autobranchia</taxon>
        <taxon>Pteriomorphia</taxon>
        <taxon>Mytilida</taxon>
        <taxon>Mytiloidea</taxon>
        <taxon>Mytilidae</taxon>
        <taxon>Mytilinae</taxon>
        <taxon>Mytilus</taxon>
    </lineage>
</organism>
<evidence type="ECO:0000313" key="3">
    <source>
        <dbReference type="Proteomes" id="UP000596742"/>
    </source>
</evidence>
<dbReference type="Proteomes" id="UP000596742">
    <property type="component" value="Unassembled WGS sequence"/>
</dbReference>
<feature type="chain" id="PRO_5033014613" evidence="1">
    <location>
        <begin position="20"/>
        <end position="73"/>
    </location>
</feature>
<evidence type="ECO:0000313" key="2">
    <source>
        <dbReference type="EMBL" id="VDH93560.1"/>
    </source>
</evidence>
<comment type="caution">
    <text evidence="2">The sequence shown here is derived from an EMBL/GenBank/DDBJ whole genome shotgun (WGS) entry which is preliminary data.</text>
</comment>
<accession>A0A8B6BR28</accession>
<evidence type="ECO:0000256" key="1">
    <source>
        <dbReference type="SAM" id="SignalP"/>
    </source>
</evidence>
<dbReference type="EMBL" id="UYJE01000471">
    <property type="protein sequence ID" value="VDH93560.1"/>
    <property type="molecule type" value="Genomic_DNA"/>
</dbReference>